<organism evidence="2 3">
    <name type="scientific">Neolewinella maritima</name>
    <dbReference type="NCBI Taxonomy" id="1383882"/>
    <lineage>
        <taxon>Bacteria</taxon>
        <taxon>Pseudomonadati</taxon>
        <taxon>Bacteroidota</taxon>
        <taxon>Saprospiria</taxon>
        <taxon>Saprospirales</taxon>
        <taxon>Lewinellaceae</taxon>
        <taxon>Neolewinella</taxon>
    </lineage>
</organism>
<keyword evidence="3" id="KW-1185">Reference proteome</keyword>
<dbReference type="Pfam" id="PF05685">
    <property type="entry name" value="Uma2"/>
    <property type="match status" value="1"/>
</dbReference>
<accession>A0ABM9B4A5</accession>
<gene>
    <name evidence="2" type="ORF">LEM8419_03080</name>
</gene>
<dbReference type="CDD" id="cd06260">
    <property type="entry name" value="DUF820-like"/>
    <property type="match status" value="1"/>
</dbReference>
<dbReference type="Proteomes" id="UP000837803">
    <property type="component" value="Unassembled WGS sequence"/>
</dbReference>
<proteinExistence type="predicted"/>
<feature type="domain" description="Putative restriction endonuclease" evidence="1">
    <location>
        <begin position="11"/>
        <end position="179"/>
    </location>
</feature>
<dbReference type="SUPFAM" id="SSF52980">
    <property type="entry name" value="Restriction endonuclease-like"/>
    <property type="match status" value="1"/>
</dbReference>
<dbReference type="RefSeq" id="WP_238752020.1">
    <property type="nucleotide sequence ID" value="NZ_CAKLPZ010000004.1"/>
</dbReference>
<dbReference type="InterPro" id="IPR008538">
    <property type="entry name" value="Uma2"/>
</dbReference>
<evidence type="ECO:0000313" key="2">
    <source>
        <dbReference type="EMBL" id="CAH1002163.1"/>
    </source>
</evidence>
<dbReference type="EMBL" id="CAKLPZ010000004">
    <property type="protein sequence ID" value="CAH1002163.1"/>
    <property type="molecule type" value="Genomic_DNA"/>
</dbReference>
<evidence type="ECO:0000313" key="3">
    <source>
        <dbReference type="Proteomes" id="UP000837803"/>
    </source>
</evidence>
<protein>
    <recommendedName>
        <fullName evidence="1">Putative restriction endonuclease domain-containing protein</fullName>
    </recommendedName>
</protein>
<reference evidence="2" key="1">
    <citation type="submission" date="2021-12" db="EMBL/GenBank/DDBJ databases">
        <authorList>
            <person name="Rodrigo-Torres L."/>
            <person name="Arahal R. D."/>
            <person name="Lucena T."/>
        </authorList>
    </citation>
    <scope>NUCLEOTIDE SEQUENCE</scope>
    <source>
        <strain evidence="2">CECT 8419</strain>
    </source>
</reference>
<comment type="caution">
    <text evidence="2">The sequence shown here is derived from an EMBL/GenBank/DDBJ whole genome shotgun (WGS) entry which is preliminary data.</text>
</comment>
<dbReference type="InterPro" id="IPR012296">
    <property type="entry name" value="Nuclease_put_TT1808"/>
</dbReference>
<dbReference type="PANTHER" id="PTHR36558:SF1">
    <property type="entry name" value="RESTRICTION ENDONUCLEASE DOMAIN-CONTAINING PROTEIN-RELATED"/>
    <property type="match status" value="1"/>
</dbReference>
<dbReference type="Gene3D" id="3.90.1570.10">
    <property type="entry name" value="tt1808, chain A"/>
    <property type="match status" value="1"/>
</dbReference>
<evidence type="ECO:0000259" key="1">
    <source>
        <dbReference type="Pfam" id="PF05685"/>
    </source>
</evidence>
<dbReference type="InterPro" id="IPR011335">
    <property type="entry name" value="Restrct_endonuc-II-like"/>
</dbReference>
<name>A0ABM9B4A5_9BACT</name>
<dbReference type="PANTHER" id="PTHR36558">
    <property type="entry name" value="GLR1098 PROTEIN"/>
    <property type="match status" value="1"/>
</dbReference>
<sequence length="201" mass="22298">MVAVKVKLPIEQYLEVERQGEVRLEYHHGDLYAMAGGTINHTTLCTNVSAILLRETKRRGEGCRTFNSELKVEIEEAAQYVYPDATVVCGPVKESDKIMGAICNPTLVVEVVSDSSGDYDRGAKMRYYLSLSSIQEYLVIEQDRPAVTIYRRQGPGTLGRYDYADGLDSSIVLECIGVTLLMAELYADVDFGDSPVFPPKS</sequence>